<protein>
    <submittedName>
        <fullName evidence="1">Uncharacterized protein</fullName>
    </submittedName>
</protein>
<dbReference type="RefSeq" id="WP_010945569.1">
    <property type="nucleotide sequence ID" value="NZ_CP011218.1"/>
</dbReference>
<dbReference type="InterPro" id="IPR020508">
    <property type="entry name" value="SecM_small"/>
</dbReference>
<dbReference type="Proteomes" id="UP000060132">
    <property type="component" value="Chromosome"/>
</dbReference>
<evidence type="ECO:0000313" key="1">
    <source>
        <dbReference type="EMBL" id="AKO32846.1"/>
    </source>
</evidence>
<organism evidence="1 2">
    <name type="scientific">Haemophilus ducreyi</name>
    <dbReference type="NCBI Taxonomy" id="730"/>
    <lineage>
        <taxon>Bacteria</taxon>
        <taxon>Pseudomonadati</taxon>
        <taxon>Pseudomonadota</taxon>
        <taxon>Gammaproteobacteria</taxon>
        <taxon>Pasteurellales</taxon>
        <taxon>Pasteurellaceae</taxon>
        <taxon>Haemophilus</taxon>
    </lineage>
</organism>
<proteinExistence type="predicted"/>
<dbReference type="OMA" id="QIIHNIA"/>
<dbReference type="AlphaFoldDB" id="A0AAC8ZAS0"/>
<reference evidence="1 2" key="1">
    <citation type="journal article" date="2015" name="PLoS Negl. Trop. Dis.">
        <title>Haemophilus ducreyi Cutaneous Ulcer Strains Are Nearly Identical to Class I Genital Ulcer Strains.</title>
        <authorList>
            <person name="Gangaiah D."/>
            <person name="Webb K.M."/>
            <person name="Humphreys T.L."/>
            <person name="Fortney K.R."/>
            <person name="Toh E."/>
            <person name="Tai A."/>
            <person name="Katz S.S."/>
            <person name="Pillay A."/>
            <person name="Chen C.Y."/>
            <person name="Roberts S.A."/>
            <person name="Munson R.S.Jr."/>
            <person name="Spinola S.M."/>
        </authorList>
    </citation>
    <scope>NUCLEOTIDE SEQUENCE [LARGE SCALE GENOMIC DNA]</scope>
    <source>
        <strain evidence="2">CLU2</strain>
    </source>
</reference>
<name>A0AAC8ZAS0_HAEDC</name>
<accession>A0AAC8ZAS0</accession>
<dbReference type="Pfam" id="PF10818">
    <property type="entry name" value="SecM_small"/>
    <property type="match status" value="1"/>
</dbReference>
<dbReference type="NCBIfam" id="NF038363">
    <property type="entry name" value="SecM_small"/>
    <property type="match status" value="1"/>
</dbReference>
<dbReference type="EMBL" id="CP011219">
    <property type="protein sequence ID" value="AKO32846.1"/>
    <property type="molecule type" value="Genomic_DNA"/>
</dbReference>
<sequence>MSLFKHFHKTPFWSQLVFGVMAILALPEFQTTVASESENEQNTIINQAVMQSALSVDEVEQQALFVELKQIIHNIAPQAVVFYDFLTKCYRFEVDYQPPIRAGPFI</sequence>
<gene>
    <name evidence="1" type="ORF">RZ57_06960</name>
</gene>
<evidence type="ECO:0000313" key="2">
    <source>
        <dbReference type="Proteomes" id="UP000060132"/>
    </source>
</evidence>